<sequence>MDLVLTCIVGFIAIVMIIITCNALLKIWTCLSVWREDQKPVNRSDTNNNDEIDINSV</sequence>
<keyword evidence="1" id="KW-0812">Transmembrane</keyword>
<organism evidence="2 3">
    <name type="scientific">Cloeon dipterum</name>
    <dbReference type="NCBI Taxonomy" id="197152"/>
    <lineage>
        <taxon>Eukaryota</taxon>
        <taxon>Metazoa</taxon>
        <taxon>Ecdysozoa</taxon>
        <taxon>Arthropoda</taxon>
        <taxon>Hexapoda</taxon>
        <taxon>Insecta</taxon>
        <taxon>Pterygota</taxon>
        <taxon>Palaeoptera</taxon>
        <taxon>Ephemeroptera</taxon>
        <taxon>Pisciforma</taxon>
        <taxon>Baetidae</taxon>
        <taxon>Cloeon</taxon>
    </lineage>
</organism>
<feature type="transmembrane region" description="Helical" evidence="1">
    <location>
        <begin position="6"/>
        <end position="25"/>
    </location>
</feature>
<keyword evidence="3" id="KW-1185">Reference proteome</keyword>
<evidence type="ECO:0000313" key="2">
    <source>
        <dbReference type="EMBL" id="CAB3367604.1"/>
    </source>
</evidence>
<keyword evidence="1" id="KW-0472">Membrane</keyword>
<keyword evidence="1" id="KW-1133">Transmembrane helix</keyword>
<evidence type="ECO:0000256" key="1">
    <source>
        <dbReference type="SAM" id="Phobius"/>
    </source>
</evidence>
<reference evidence="2 3" key="1">
    <citation type="submission" date="2020-04" db="EMBL/GenBank/DDBJ databases">
        <authorList>
            <person name="Alioto T."/>
            <person name="Alioto T."/>
            <person name="Gomez Garrido J."/>
        </authorList>
    </citation>
    <scope>NUCLEOTIDE SEQUENCE [LARGE SCALE GENOMIC DNA]</scope>
</reference>
<dbReference type="AlphaFoldDB" id="A0A8S1CQQ0"/>
<dbReference type="EMBL" id="CADEPI010000032">
    <property type="protein sequence ID" value="CAB3367604.1"/>
    <property type="molecule type" value="Genomic_DNA"/>
</dbReference>
<evidence type="ECO:0000313" key="3">
    <source>
        <dbReference type="Proteomes" id="UP000494165"/>
    </source>
</evidence>
<comment type="caution">
    <text evidence="2">The sequence shown here is derived from an EMBL/GenBank/DDBJ whole genome shotgun (WGS) entry which is preliminary data.</text>
</comment>
<name>A0A8S1CQQ0_9INSE</name>
<gene>
    <name evidence="2" type="ORF">CLODIP_2_CD02078</name>
</gene>
<proteinExistence type="predicted"/>
<dbReference type="Proteomes" id="UP000494165">
    <property type="component" value="Unassembled WGS sequence"/>
</dbReference>
<accession>A0A8S1CQQ0</accession>
<protein>
    <submittedName>
        <fullName evidence="2">Uncharacterized protein</fullName>
    </submittedName>
</protein>